<gene>
    <name evidence="1" type="ORF">PGTUg99_004913</name>
</gene>
<comment type="caution">
    <text evidence="1">The sequence shown here is derived from an EMBL/GenBank/DDBJ whole genome shotgun (WGS) entry which is preliminary data.</text>
</comment>
<protein>
    <submittedName>
        <fullName evidence="1">Uncharacterized protein</fullName>
    </submittedName>
</protein>
<evidence type="ECO:0000313" key="1">
    <source>
        <dbReference type="EMBL" id="KAA1085156.1"/>
    </source>
</evidence>
<proteinExistence type="predicted"/>
<sequence length="128" mass="13181">MQVTYLATAIFMSYGIHAQANSNAAAGAKVASAGRAPAPGEKQPNLIPMNCTQAYLPFSEADVAALSANDTKTASNGNYSTIPTEAACKGPAGTVDGLCDIGSCGNHPGKLFLLSIFIFNFVSSLTKY</sequence>
<dbReference type="EMBL" id="VDEP01000416">
    <property type="protein sequence ID" value="KAA1085156.1"/>
    <property type="molecule type" value="Genomic_DNA"/>
</dbReference>
<dbReference type="Proteomes" id="UP000325313">
    <property type="component" value="Unassembled WGS sequence"/>
</dbReference>
<accession>A0A5B0N8W7</accession>
<organism evidence="1 2">
    <name type="scientific">Puccinia graminis f. sp. tritici</name>
    <dbReference type="NCBI Taxonomy" id="56615"/>
    <lineage>
        <taxon>Eukaryota</taxon>
        <taxon>Fungi</taxon>
        <taxon>Dikarya</taxon>
        <taxon>Basidiomycota</taxon>
        <taxon>Pucciniomycotina</taxon>
        <taxon>Pucciniomycetes</taxon>
        <taxon>Pucciniales</taxon>
        <taxon>Pucciniaceae</taxon>
        <taxon>Puccinia</taxon>
    </lineage>
</organism>
<name>A0A5B0N8W7_PUCGR</name>
<evidence type="ECO:0000313" key="2">
    <source>
        <dbReference type="Proteomes" id="UP000325313"/>
    </source>
</evidence>
<reference evidence="1 2" key="1">
    <citation type="submission" date="2019-05" db="EMBL/GenBank/DDBJ databases">
        <title>Emergence of the Ug99 lineage of the wheat stem rust pathogen through somatic hybridization.</title>
        <authorList>
            <person name="Li F."/>
            <person name="Upadhyaya N.M."/>
            <person name="Sperschneider J."/>
            <person name="Matny O."/>
            <person name="Nguyen-Phuc H."/>
            <person name="Mago R."/>
            <person name="Raley C."/>
            <person name="Miller M.E."/>
            <person name="Silverstein K.A.T."/>
            <person name="Henningsen E."/>
            <person name="Hirsch C.D."/>
            <person name="Visser B."/>
            <person name="Pretorius Z.A."/>
            <person name="Steffenson B.J."/>
            <person name="Schwessinger B."/>
            <person name="Dodds P.N."/>
            <person name="Figueroa M."/>
        </authorList>
    </citation>
    <scope>NUCLEOTIDE SEQUENCE [LARGE SCALE GENOMIC DNA]</scope>
    <source>
        <strain evidence="1 2">Ug99</strain>
    </source>
</reference>
<dbReference type="AlphaFoldDB" id="A0A5B0N8W7"/>